<sequence>MKSNRVELTGFELAWNQWDGIIIFNLGLRNIFELRDDSSSLVLEIARSGALYARLLQFP</sequence>
<name>A0ABP0G0Y7_CLALP</name>
<proteinExistence type="predicted"/>
<organism evidence="1 2">
    <name type="scientific">Clavelina lepadiformis</name>
    <name type="common">Light-bulb sea squirt</name>
    <name type="synonym">Ascidia lepadiformis</name>
    <dbReference type="NCBI Taxonomy" id="159417"/>
    <lineage>
        <taxon>Eukaryota</taxon>
        <taxon>Metazoa</taxon>
        <taxon>Chordata</taxon>
        <taxon>Tunicata</taxon>
        <taxon>Ascidiacea</taxon>
        <taxon>Aplousobranchia</taxon>
        <taxon>Clavelinidae</taxon>
        <taxon>Clavelina</taxon>
    </lineage>
</organism>
<comment type="caution">
    <text evidence="1">The sequence shown here is derived from an EMBL/GenBank/DDBJ whole genome shotgun (WGS) entry which is preliminary data.</text>
</comment>
<evidence type="ECO:0000313" key="2">
    <source>
        <dbReference type="Proteomes" id="UP001642483"/>
    </source>
</evidence>
<keyword evidence="2" id="KW-1185">Reference proteome</keyword>
<reference evidence="1 2" key="1">
    <citation type="submission" date="2024-02" db="EMBL/GenBank/DDBJ databases">
        <authorList>
            <person name="Daric V."/>
            <person name="Darras S."/>
        </authorList>
    </citation>
    <scope>NUCLEOTIDE SEQUENCE [LARGE SCALE GENOMIC DNA]</scope>
</reference>
<gene>
    <name evidence="1" type="ORF">CVLEPA_LOCUS16633</name>
</gene>
<dbReference type="Proteomes" id="UP001642483">
    <property type="component" value="Unassembled WGS sequence"/>
</dbReference>
<dbReference type="EMBL" id="CAWYQH010000100">
    <property type="protein sequence ID" value="CAK8685507.1"/>
    <property type="molecule type" value="Genomic_DNA"/>
</dbReference>
<evidence type="ECO:0000313" key="1">
    <source>
        <dbReference type="EMBL" id="CAK8685507.1"/>
    </source>
</evidence>
<protein>
    <submittedName>
        <fullName evidence="1">Uncharacterized protein</fullName>
    </submittedName>
</protein>
<accession>A0ABP0G0Y7</accession>